<name>A0ABX6AT74_9ACTN</name>
<dbReference type="PANTHER" id="PTHR38733">
    <property type="entry name" value="PROTEIN MCRC"/>
    <property type="match status" value="1"/>
</dbReference>
<organism evidence="2 3">
    <name type="scientific">Streptomyces prasinus</name>
    <dbReference type="NCBI Taxonomy" id="67345"/>
    <lineage>
        <taxon>Bacteria</taxon>
        <taxon>Bacillati</taxon>
        <taxon>Actinomycetota</taxon>
        <taxon>Actinomycetes</taxon>
        <taxon>Kitasatosporales</taxon>
        <taxon>Streptomycetaceae</taxon>
        <taxon>Streptomyces</taxon>
    </lineage>
</organism>
<feature type="region of interest" description="Disordered" evidence="1">
    <location>
        <begin position="1"/>
        <end position="58"/>
    </location>
</feature>
<feature type="compositionally biased region" description="Basic residues" evidence="1">
    <location>
        <begin position="37"/>
        <end position="46"/>
    </location>
</feature>
<keyword evidence="3" id="KW-1185">Reference proteome</keyword>
<evidence type="ECO:0000313" key="2">
    <source>
        <dbReference type="EMBL" id="QEV05659.1"/>
    </source>
</evidence>
<keyword evidence="2" id="KW-0540">Nuclease</keyword>
<evidence type="ECO:0000313" key="3">
    <source>
        <dbReference type="Proteomes" id="UP000326041"/>
    </source>
</evidence>
<dbReference type="Pfam" id="PF10117">
    <property type="entry name" value="McrBC"/>
    <property type="match status" value="1"/>
</dbReference>
<dbReference type="GO" id="GO:0004519">
    <property type="term" value="F:endonuclease activity"/>
    <property type="evidence" value="ECO:0007669"/>
    <property type="project" value="UniProtKB-KW"/>
</dbReference>
<gene>
    <name evidence="2" type="ORF">CP972_08130</name>
</gene>
<dbReference type="InterPro" id="IPR019292">
    <property type="entry name" value="McrC"/>
</dbReference>
<feature type="compositionally biased region" description="Basic residues" evidence="1">
    <location>
        <begin position="13"/>
        <end position="23"/>
    </location>
</feature>
<proteinExistence type="predicted"/>
<dbReference type="PANTHER" id="PTHR38733:SF1">
    <property type="entry name" value="TYPE IV METHYL-DIRECTED RESTRICTION ENZYME ECOKMCRBC"/>
    <property type="match status" value="1"/>
</dbReference>
<dbReference type="Proteomes" id="UP000326041">
    <property type="component" value="Chromosome"/>
</dbReference>
<protein>
    <submittedName>
        <fullName evidence="2">Restriction endonuclease</fullName>
    </submittedName>
</protein>
<dbReference type="EMBL" id="CP023697">
    <property type="protein sequence ID" value="QEV05659.1"/>
    <property type="molecule type" value="Genomic_DNA"/>
</dbReference>
<sequence length="467" mass="51815">MEDPDHPAPHRAPLGRRHRRGVHLRAGQAAGTARHPAAFRRDRRLRGPVSPRRTRPRDCRDTAARIRLAEGGGWTTWDLTPAQVATLAAHDGLVHLHPETATRWRVKAKDRVGSVRLGRGDGALQLTITPKVPVDRLLHLVSYAPERVDFDPRPVTADARPDLLPALAHAFVSAAERALLHGVLHDYRETYDTLPVVRGRIRHADQLRRRPGVPVPLEVAYDDHTPDIPENRLLLAAARRLLRVPGLDPAPRSALQHLTARLDGVRLLPVGAPAPRWTPDRRNARYAHALVLAELVLRGASYELGDGREIAVDGMLVTMWRLFEAYLARAIGEALRLRIGGRPEPQDRNFSLDVAGRHVLKPDLVHYLPSPRDGAMRQAVVLDAKFKTRPQRGDLYQMTAYCVRLGLTEGHLVYASGRSGVVEVPVGEGRLRIWRHVVDLSRPWRDLASDIEGLAGAIDTARSGGAM</sequence>
<keyword evidence="2" id="KW-0378">Hydrolase</keyword>
<keyword evidence="2" id="KW-0255">Endonuclease</keyword>
<reference evidence="2 3" key="1">
    <citation type="submission" date="2017-09" db="EMBL/GenBank/DDBJ databases">
        <authorList>
            <person name="Lee N."/>
            <person name="Cho B.-K."/>
        </authorList>
    </citation>
    <scope>NUCLEOTIDE SEQUENCE [LARGE SCALE GENOMIC DNA]</scope>
    <source>
        <strain evidence="2 3">ATCC 13879</strain>
    </source>
</reference>
<evidence type="ECO:0000256" key="1">
    <source>
        <dbReference type="SAM" id="MobiDB-lite"/>
    </source>
</evidence>
<accession>A0ABX6AT74</accession>